<evidence type="ECO:0000256" key="1">
    <source>
        <dbReference type="RuleBase" id="RU000408"/>
    </source>
</evidence>
<reference evidence="4 5" key="1">
    <citation type="journal article" date="2012" name="J. Bacteriol.">
        <title>Draft Genome Sequence of the Soil Bacterium Burkholderia terrae Strain BS001, Which Interacts with Fungal Surface Structures.</title>
        <authorList>
            <person name="Nazir R."/>
            <person name="Hansen M.A."/>
            <person name="Sorensen S."/>
            <person name="van Elsas J.D."/>
        </authorList>
    </citation>
    <scope>NUCLEOTIDE SEQUENCE [LARGE SCALE GENOMIC DNA]</scope>
    <source>
        <strain evidence="4 5">BS001</strain>
    </source>
</reference>
<dbReference type="PANTHER" id="PTHR46565">
    <property type="entry name" value="COLD SHOCK DOMAIN PROTEIN 2"/>
    <property type="match status" value="1"/>
</dbReference>
<evidence type="ECO:0000313" key="5">
    <source>
        <dbReference type="Proteomes" id="UP000004980"/>
    </source>
</evidence>
<comment type="subcellular location">
    <subcellularLocation>
        <location evidence="1">Cytoplasm</location>
    </subcellularLocation>
</comment>
<organism evidence="4 5">
    <name type="scientific">Paraburkholderia hospita</name>
    <dbReference type="NCBI Taxonomy" id="169430"/>
    <lineage>
        <taxon>Bacteria</taxon>
        <taxon>Pseudomonadati</taxon>
        <taxon>Pseudomonadota</taxon>
        <taxon>Betaproteobacteria</taxon>
        <taxon>Burkholderiales</taxon>
        <taxon>Burkholderiaceae</taxon>
        <taxon>Paraburkholderia</taxon>
    </lineage>
</organism>
<proteinExistence type="predicted"/>
<dbReference type="PANTHER" id="PTHR46565:SF20">
    <property type="entry name" value="COLD SHOCK DOMAIN-CONTAINING PROTEIN 4"/>
    <property type="match status" value="1"/>
</dbReference>
<feature type="domain" description="CSD" evidence="3">
    <location>
        <begin position="41"/>
        <end position="106"/>
    </location>
</feature>
<evidence type="ECO:0000256" key="2">
    <source>
        <dbReference type="SAM" id="MobiDB-lite"/>
    </source>
</evidence>
<dbReference type="GO" id="GO:0003677">
    <property type="term" value="F:DNA binding"/>
    <property type="evidence" value="ECO:0007669"/>
    <property type="project" value="UniProtKB-KW"/>
</dbReference>
<dbReference type="EMBL" id="AKAU01000098">
    <property type="protein sequence ID" value="EIM99509.1"/>
    <property type="molecule type" value="Genomic_DNA"/>
</dbReference>
<evidence type="ECO:0000259" key="3">
    <source>
        <dbReference type="PROSITE" id="PS51857"/>
    </source>
</evidence>
<feature type="region of interest" description="Disordered" evidence="2">
    <location>
        <begin position="1"/>
        <end position="22"/>
    </location>
</feature>
<dbReference type="PROSITE" id="PS51857">
    <property type="entry name" value="CSD_2"/>
    <property type="match status" value="1"/>
</dbReference>
<dbReference type="InterPro" id="IPR012340">
    <property type="entry name" value="NA-bd_OB-fold"/>
</dbReference>
<dbReference type="SMART" id="SM00357">
    <property type="entry name" value="CSP"/>
    <property type="match status" value="1"/>
</dbReference>
<dbReference type="PROSITE" id="PS00352">
    <property type="entry name" value="CSD_1"/>
    <property type="match status" value="1"/>
</dbReference>
<gene>
    <name evidence="4" type="ORF">WQE_18694</name>
</gene>
<dbReference type="PRINTS" id="PR00050">
    <property type="entry name" value="COLDSHOCK"/>
</dbReference>
<comment type="caution">
    <text evidence="4">The sequence shown here is derived from an EMBL/GenBank/DDBJ whole genome shotgun (WGS) entry which is preliminary data.</text>
</comment>
<name>A0ABP2PNV8_9BURK</name>
<keyword evidence="4" id="KW-0238">DNA-binding</keyword>
<dbReference type="Pfam" id="PF00313">
    <property type="entry name" value="CSD"/>
    <property type="match status" value="1"/>
</dbReference>
<dbReference type="InterPro" id="IPR002059">
    <property type="entry name" value="CSP_DNA-bd"/>
</dbReference>
<dbReference type="InterPro" id="IPR011129">
    <property type="entry name" value="CSD"/>
</dbReference>
<dbReference type="Proteomes" id="UP000004980">
    <property type="component" value="Unassembled WGS sequence"/>
</dbReference>
<dbReference type="SUPFAM" id="SSF50249">
    <property type="entry name" value="Nucleic acid-binding proteins"/>
    <property type="match status" value="1"/>
</dbReference>
<dbReference type="InterPro" id="IPR019844">
    <property type="entry name" value="CSD_CS"/>
</dbReference>
<evidence type="ECO:0000313" key="4">
    <source>
        <dbReference type="EMBL" id="EIM99509.1"/>
    </source>
</evidence>
<accession>A0ABP2PNV8</accession>
<keyword evidence="5" id="KW-1185">Reference proteome</keyword>
<sequence length="107" mass="11989">MAHKTHRGGQARCAKNRLGAGRRSTPYRVSECDFQRLQVRKWQLVQRNGNDATGFGFITPDEGSEDLFAHISEIKTEGFKSLQENQKVSFNVKMGPKGKQAANIKPV</sequence>
<dbReference type="CDD" id="cd04458">
    <property type="entry name" value="CSP_CDS"/>
    <property type="match status" value="1"/>
</dbReference>
<dbReference type="Gene3D" id="2.40.50.140">
    <property type="entry name" value="Nucleic acid-binding proteins"/>
    <property type="match status" value="1"/>
</dbReference>
<protein>
    <submittedName>
        <fullName evidence="4">Cold-shock DNA-binding domain-containing protein</fullName>
    </submittedName>
</protein>